<feature type="transmembrane region" description="Helical" evidence="5">
    <location>
        <begin position="432"/>
        <end position="455"/>
    </location>
</feature>
<keyword evidence="5" id="KW-0812">Transmembrane</keyword>
<dbReference type="SMART" id="SM00382">
    <property type="entry name" value="AAA"/>
    <property type="match status" value="1"/>
</dbReference>
<dbReference type="CDD" id="cd03261">
    <property type="entry name" value="ABC_Org_Solvent_Resistant"/>
    <property type="match status" value="1"/>
</dbReference>
<dbReference type="EMBL" id="JAPDRN010000230">
    <property type="protein sequence ID" value="KAJ9611014.1"/>
    <property type="molecule type" value="Genomic_DNA"/>
</dbReference>
<reference evidence="7" key="1">
    <citation type="submission" date="2022-10" db="EMBL/GenBank/DDBJ databases">
        <title>Culturing micro-colonial fungi from biological soil crusts in the Mojave desert and describing Neophaeococcomyces mojavensis, and introducing the new genera and species Taxawa tesnikishii.</title>
        <authorList>
            <person name="Kurbessoian T."/>
            <person name="Stajich J.E."/>
        </authorList>
    </citation>
    <scope>NUCLEOTIDE SEQUENCE</scope>
    <source>
        <strain evidence="7">TK_35</strain>
    </source>
</reference>
<gene>
    <name evidence="7" type="ORF">H2204_015260</name>
</gene>
<dbReference type="SUPFAM" id="SSF52540">
    <property type="entry name" value="P-loop containing nucleoside triphosphate hydrolases"/>
    <property type="match status" value="1"/>
</dbReference>
<comment type="subcellular location">
    <subcellularLocation>
        <location evidence="1">Membrane</location>
        <topology evidence="1">Multi-pass membrane protein</topology>
    </subcellularLocation>
</comment>
<dbReference type="GO" id="GO:0043190">
    <property type="term" value="C:ATP-binding cassette (ABC) transporter complex"/>
    <property type="evidence" value="ECO:0007669"/>
    <property type="project" value="InterPro"/>
</dbReference>
<accession>A0AA39CJY2</accession>
<dbReference type="Pfam" id="PF02405">
    <property type="entry name" value="MlaE"/>
    <property type="match status" value="1"/>
</dbReference>
<dbReference type="PANTHER" id="PTHR43023:SF6">
    <property type="entry name" value="INTERMEMBRANE PHOSPHOLIPID TRANSPORT SYSTEM ATP-BINDING PROTEIN MLAF"/>
    <property type="match status" value="1"/>
</dbReference>
<comment type="caution">
    <text evidence="7">The sequence shown here is derived from an EMBL/GenBank/DDBJ whole genome shotgun (WGS) entry which is preliminary data.</text>
</comment>
<dbReference type="InterPro" id="IPR003593">
    <property type="entry name" value="AAA+_ATPase"/>
</dbReference>
<dbReference type="GO" id="GO:0005524">
    <property type="term" value="F:ATP binding"/>
    <property type="evidence" value="ECO:0007669"/>
    <property type="project" value="UniProtKB-KW"/>
</dbReference>
<keyword evidence="3" id="KW-0547">Nucleotide-binding</keyword>
<name>A0AA39CJY2_9EURO</name>
<feature type="domain" description="ABC transporter" evidence="6">
    <location>
        <begin position="9"/>
        <end position="244"/>
    </location>
</feature>
<dbReference type="Gene3D" id="3.40.50.300">
    <property type="entry name" value="P-loop containing nucleotide triphosphate hydrolases"/>
    <property type="match status" value="1"/>
</dbReference>
<dbReference type="Pfam" id="PF00005">
    <property type="entry name" value="ABC_tran"/>
    <property type="match status" value="1"/>
</dbReference>
<organism evidence="7">
    <name type="scientific">Knufia peltigerae</name>
    <dbReference type="NCBI Taxonomy" id="1002370"/>
    <lineage>
        <taxon>Eukaryota</taxon>
        <taxon>Fungi</taxon>
        <taxon>Dikarya</taxon>
        <taxon>Ascomycota</taxon>
        <taxon>Pezizomycotina</taxon>
        <taxon>Eurotiomycetes</taxon>
        <taxon>Chaetothyriomycetidae</taxon>
        <taxon>Chaetothyriales</taxon>
        <taxon>Trichomeriaceae</taxon>
        <taxon>Knufia</taxon>
    </lineage>
</organism>
<dbReference type="InterPro" id="IPR027417">
    <property type="entry name" value="P-loop_NTPase"/>
</dbReference>
<keyword evidence="5" id="KW-1133">Transmembrane helix</keyword>
<dbReference type="PROSITE" id="PS00211">
    <property type="entry name" value="ABC_TRANSPORTER_1"/>
    <property type="match status" value="1"/>
</dbReference>
<dbReference type="PANTHER" id="PTHR43023">
    <property type="entry name" value="PROTEIN TRIGALACTOSYLDIACYLGLYCEROL 3, CHLOROPLASTIC"/>
    <property type="match status" value="1"/>
</dbReference>
<dbReference type="InterPro" id="IPR030802">
    <property type="entry name" value="Permease_MalE"/>
</dbReference>
<evidence type="ECO:0000256" key="4">
    <source>
        <dbReference type="ARBA" id="ARBA00022840"/>
    </source>
</evidence>
<evidence type="ECO:0000256" key="1">
    <source>
        <dbReference type="ARBA" id="ARBA00004141"/>
    </source>
</evidence>
<evidence type="ECO:0000256" key="5">
    <source>
        <dbReference type="SAM" id="Phobius"/>
    </source>
</evidence>
<proteinExistence type="predicted"/>
<protein>
    <recommendedName>
        <fullName evidence="6">ABC transporter domain-containing protein</fullName>
    </recommendedName>
</protein>
<sequence length="492" mass="52034">MSASTSSLVQLSNVRIDRSGRTILRDVSLQVPKGSITAVLGPSGSGKSTLLAALTGELRPVTGDVTLFGKPIPQRTAELLEMRKSVGVLLQGNGLLTDLTVAENVALPLRTHTRLPAPVLRRLVQMKLHSVGLLAAADAWPRELSGGMARRVALARALALDPPLMIYDEPLTGLDPIASGVIMSLIQRLNHSLGLTSIIVSHHVHETLPICDQVIAIANGGIVFQGTPEALQSSQDPLLRQFLHGQPDATRSLGRAGLFSLTVLRGSLPTRDFLAELTREIYKIGARSLPIIAVGGAFVGLVLTLQGYRTLTTFGAADALSTLLGLSLYRELAPVLTALLFIGRAGSSIAAELGLMRATDQIKALELMAIDPVAKAVAPRFWAAVLTVPLLTGIFCSLAISASYFEAVHVLGLDNGVFWSALRGSVDFWDDFGVAMLKSAIFGGTAALVAAYVGFHAEPTIEGTSVATTRAVVNASLLVLMFNFVLSAMLFT</sequence>
<dbReference type="GO" id="GO:0016887">
    <property type="term" value="F:ATP hydrolysis activity"/>
    <property type="evidence" value="ECO:0007669"/>
    <property type="project" value="InterPro"/>
</dbReference>
<dbReference type="AlphaFoldDB" id="A0AA39CJY2"/>
<dbReference type="PROSITE" id="PS50893">
    <property type="entry name" value="ABC_TRANSPORTER_2"/>
    <property type="match status" value="1"/>
</dbReference>
<evidence type="ECO:0000313" key="7">
    <source>
        <dbReference type="EMBL" id="KAJ9611014.1"/>
    </source>
</evidence>
<feature type="transmembrane region" description="Helical" evidence="5">
    <location>
        <begin position="381"/>
        <end position="405"/>
    </location>
</feature>
<evidence type="ECO:0000256" key="3">
    <source>
        <dbReference type="ARBA" id="ARBA00022741"/>
    </source>
</evidence>
<dbReference type="InterPro" id="IPR017871">
    <property type="entry name" value="ABC_transporter-like_CS"/>
</dbReference>
<feature type="transmembrane region" description="Helical" evidence="5">
    <location>
        <begin position="467"/>
        <end position="491"/>
    </location>
</feature>
<evidence type="ECO:0000256" key="2">
    <source>
        <dbReference type="ARBA" id="ARBA00022448"/>
    </source>
</evidence>
<dbReference type="InterPro" id="IPR003453">
    <property type="entry name" value="ABC_MlaE_roteobac"/>
</dbReference>
<keyword evidence="2" id="KW-0813">Transport</keyword>
<evidence type="ECO:0000259" key="6">
    <source>
        <dbReference type="PROSITE" id="PS50893"/>
    </source>
</evidence>
<keyword evidence="5" id="KW-0472">Membrane</keyword>
<keyword evidence="4" id="KW-0067">ATP-binding</keyword>
<dbReference type="NCBIfam" id="TIGR00056">
    <property type="entry name" value="MlaE family lipid ABC transporter permease subunit"/>
    <property type="match status" value="1"/>
</dbReference>
<feature type="transmembrane region" description="Helical" evidence="5">
    <location>
        <begin position="289"/>
        <end position="308"/>
    </location>
</feature>
<dbReference type="InterPro" id="IPR003439">
    <property type="entry name" value="ABC_transporter-like_ATP-bd"/>
</dbReference>